<accession>A0A1X7SRR6</accession>
<proteinExistence type="predicted"/>
<dbReference type="Gene3D" id="2.120.10.80">
    <property type="entry name" value="Kelch-type beta propeller"/>
    <property type="match status" value="1"/>
</dbReference>
<evidence type="ECO:0000313" key="1">
    <source>
        <dbReference type="EnsemblMetazoa" id="Aqu2.1.04839_001"/>
    </source>
</evidence>
<dbReference type="EnsemblMetazoa" id="Aqu2.1.04839_001">
    <property type="protein sequence ID" value="Aqu2.1.04839_001"/>
    <property type="gene ID" value="Aqu2.1.04839"/>
</dbReference>
<name>A0A1X7SRR6_AMPQE</name>
<dbReference type="OrthoDB" id="10251809at2759"/>
<sequence length="324" mass="37139">HWESVKGPVVPASVQWPVERCYHAISSIISDSPTLVLIGGECKDGLVNDSWLLNTSQYQWSKIVLPESVTGRQLHSLSSIMMSPDCVWLVVVGGYGTVEWENVGREYKLPFSKRITDPIITMLLELVLREGQWRASEVLDSTGLIAEAYQHKYQLLLKNRQWWHDQLIVYPTNREKKLQNYVQSLQQELRVSEGNKTSLQEALLEASQQGKTTAEPVKETKRTISHEEIDKLKANVIMLTEEKLQLQDKLEISTSGKSIVVYIDTQLVLFNFLENETFKNEISDKDILIAKLMKKESQLKEELQSLKDISIDTKSIQCDYWTKA</sequence>
<organism evidence="1">
    <name type="scientific">Amphimedon queenslandica</name>
    <name type="common">Sponge</name>
    <dbReference type="NCBI Taxonomy" id="400682"/>
    <lineage>
        <taxon>Eukaryota</taxon>
        <taxon>Metazoa</taxon>
        <taxon>Porifera</taxon>
        <taxon>Demospongiae</taxon>
        <taxon>Heteroscleromorpha</taxon>
        <taxon>Haplosclerida</taxon>
        <taxon>Niphatidae</taxon>
        <taxon>Amphimedon</taxon>
    </lineage>
</organism>
<dbReference type="InterPro" id="IPR015915">
    <property type="entry name" value="Kelch-typ_b-propeller"/>
</dbReference>
<dbReference type="InParanoid" id="A0A1X7SRR6"/>
<reference evidence="1" key="1">
    <citation type="submission" date="2017-05" db="UniProtKB">
        <authorList>
            <consortium name="EnsemblMetazoa"/>
        </authorList>
    </citation>
    <scope>IDENTIFICATION</scope>
</reference>
<protein>
    <submittedName>
        <fullName evidence="1">Uncharacterized protein</fullName>
    </submittedName>
</protein>
<dbReference type="SUPFAM" id="SSF117281">
    <property type="entry name" value="Kelch motif"/>
    <property type="match status" value="1"/>
</dbReference>
<dbReference type="AlphaFoldDB" id="A0A1X7SRR6"/>